<evidence type="ECO:0000256" key="2">
    <source>
        <dbReference type="ARBA" id="ARBA00005419"/>
    </source>
</evidence>
<protein>
    <recommendedName>
        <fullName evidence="3">bis(5'-nucleosyl)-tetraphosphatase (symmetrical)</fullName>
        <ecNumber evidence="3">3.6.1.41</ecNumber>
    </recommendedName>
    <alternativeName>
        <fullName evidence="6">Ap4A hydrolase</fullName>
    </alternativeName>
    <alternativeName>
        <fullName evidence="5">Diadenosine 5',5'''-P1,P4-tetraphosphate pyrophosphohydrolase</fullName>
    </alternativeName>
    <alternativeName>
        <fullName evidence="7">Diadenosine tetraphosphatase</fullName>
    </alternativeName>
</protein>
<dbReference type="CDD" id="cd07422">
    <property type="entry name" value="MPP_ApaH"/>
    <property type="match status" value="1"/>
</dbReference>
<dbReference type="Gene3D" id="3.60.21.10">
    <property type="match status" value="1"/>
</dbReference>
<dbReference type="InterPro" id="IPR004617">
    <property type="entry name" value="ApaH"/>
</dbReference>
<dbReference type="Pfam" id="PF00149">
    <property type="entry name" value="Metallophos"/>
    <property type="match status" value="1"/>
</dbReference>
<evidence type="ECO:0000256" key="7">
    <source>
        <dbReference type="ARBA" id="ARBA00033210"/>
    </source>
</evidence>
<gene>
    <name evidence="10" type="ORF">CTOB1V02_LOCUS14482</name>
</gene>
<evidence type="ECO:0000313" key="10">
    <source>
        <dbReference type="EMBL" id="CAD7236667.1"/>
    </source>
</evidence>
<evidence type="ECO:0000256" key="3">
    <source>
        <dbReference type="ARBA" id="ARBA00012506"/>
    </source>
</evidence>
<reference evidence="10" key="1">
    <citation type="submission" date="2020-11" db="EMBL/GenBank/DDBJ databases">
        <authorList>
            <person name="Tran Van P."/>
        </authorList>
    </citation>
    <scope>NUCLEOTIDE SEQUENCE</scope>
</reference>
<comment type="catalytic activity">
    <reaction evidence="8">
        <text>P(1),P(4)-bis(5'-adenosyl) tetraphosphate + H2O = 2 ADP + 2 H(+)</text>
        <dbReference type="Rhea" id="RHEA:24252"/>
        <dbReference type="ChEBI" id="CHEBI:15377"/>
        <dbReference type="ChEBI" id="CHEBI:15378"/>
        <dbReference type="ChEBI" id="CHEBI:58141"/>
        <dbReference type="ChEBI" id="CHEBI:456216"/>
        <dbReference type="EC" id="3.6.1.41"/>
    </reaction>
</comment>
<name>A0A7R8ZU77_9CRUS</name>
<dbReference type="OrthoDB" id="10267127at2759"/>
<feature type="domain" description="Calcineurin-like phosphoesterase" evidence="9">
    <location>
        <begin position="3"/>
        <end position="127"/>
    </location>
</feature>
<sequence>MATYVIGDLQGCFTPLLRLLDKLKFDPAFDRVWFAGDLVSRGPQSLQTLRFAKTLGRASVSVLGNHDISLIAAAYGVFPIHKSLAALQDAPDFAELLEWLRHRPLLHLDTKLNTIMVHAGIPPAWDLKTAQQCARDVEKCLQSKNPQHWLASIYGDKPCIWTPKSPALDRQRFTVNALTRMRYCTPDKRLEFKQKLSPQVVKETHPALYPWFLHPKRQKIVQTIYFGHWSTLGYYESDNVVALDTGCVWGGRMTAVRIDQEKKTKYQSMGDEKKEEVQPTAYVGTVKVNIRDKDHYVHISPPPMGATLDDLEKALENNRAMIDASQAQMKQAFIDQVYLFKPPMQ</sequence>
<feature type="non-terminal residue" evidence="10">
    <location>
        <position position="1"/>
    </location>
</feature>
<evidence type="ECO:0000259" key="9">
    <source>
        <dbReference type="Pfam" id="PF00149"/>
    </source>
</evidence>
<dbReference type="InterPro" id="IPR050126">
    <property type="entry name" value="Ap4A_hydrolase"/>
</dbReference>
<evidence type="ECO:0000256" key="5">
    <source>
        <dbReference type="ARBA" id="ARBA00031248"/>
    </source>
</evidence>
<keyword evidence="4" id="KW-0378">Hydrolase</keyword>
<evidence type="ECO:0000256" key="6">
    <source>
        <dbReference type="ARBA" id="ARBA00032248"/>
    </source>
</evidence>
<evidence type="ECO:0000256" key="8">
    <source>
        <dbReference type="ARBA" id="ARBA00049417"/>
    </source>
</evidence>
<proteinExistence type="inferred from homology"/>
<dbReference type="NCBIfam" id="TIGR00668">
    <property type="entry name" value="apaH"/>
    <property type="match status" value="1"/>
</dbReference>
<accession>A0A7R8ZU77</accession>
<dbReference type="AlphaFoldDB" id="A0A7R8ZU77"/>
<dbReference type="EMBL" id="OB680929">
    <property type="protein sequence ID" value="CAD7236667.1"/>
    <property type="molecule type" value="Genomic_DNA"/>
</dbReference>
<dbReference type="PANTHER" id="PTHR42850">
    <property type="entry name" value="METALLOPHOSPHOESTERASE"/>
    <property type="match status" value="1"/>
</dbReference>
<dbReference type="NCBIfam" id="NF001204">
    <property type="entry name" value="PRK00166.1"/>
    <property type="match status" value="1"/>
</dbReference>
<dbReference type="InterPro" id="IPR004843">
    <property type="entry name" value="Calcineurin-like_PHP"/>
</dbReference>
<dbReference type="SUPFAM" id="SSF56300">
    <property type="entry name" value="Metallo-dependent phosphatases"/>
    <property type="match status" value="1"/>
</dbReference>
<dbReference type="GO" id="GO:0016791">
    <property type="term" value="F:phosphatase activity"/>
    <property type="evidence" value="ECO:0007669"/>
    <property type="project" value="TreeGrafter"/>
</dbReference>
<comment type="similarity">
    <text evidence="2">Belongs to the Ap4A hydrolase family.</text>
</comment>
<dbReference type="EC" id="3.6.1.41" evidence="3"/>
<dbReference type="GO" id="GO:0005737">
    <property type="term" value="C:cytoplasm"/>
    <property type="evidence" value="ECO:0007669"/>
    <property type="project" value="TreeGrafter"/>
</dbReference>
<evidence type="ECO:0000256" key="1">
    <source>
        <dbReference type="ARBA" id="ARBA00003413"/>
    </source>
</evidence>
<dbReference type="InterPro" id="IPR029052">
    <property type="entry name" value="Metallo-depent_PP-like"/>
</dbReference>
<organism evidence="10">
    <name type="scientific">Cyprideis torosa</name>
    <dbReference type="NCBI Taxonomy" id="163714"/>
    <lineage>
        <taxon>Eukaryota</taxon>
        <taxon>Metazoa</taxon>
        <taxon>Ecdysozoa</taxon>
        <taxon>Arthropoda</taxon>
        <taxon>Crustacea</taxon>
        <taxon>Oligostraca</taxon>
        <taxon>Ostracoda</taxon>
        <taxon>Podocopa</taxon>
        <taxon>Podocopida</taxon>
        <taxon>Cytherocopina</taxon>
        <taxon>Cytheroidea</taxon>
        <taxon>Cytherideidae</taxon>
        <taxon>Cyprideis</taxon>
    </lineage>
</organism>
<dbReference type="PANTHER" id="PTHR42850:SF11">
    <property type="entry name" value="BIS(5'-NUCLEOSYL)-TETRAPHOSPHATASE [SYMMETRICAL]"/>
    <property type="match status" value="1"/>
</dbReference>
<dbReference type="GO" id="GO:0008803">
    <property type="term" value="F:bis(5'-nucleosyl)-tetraphosphatase (symmetrical) activity"/>
    <property type="evidence" value="ECO:0007669"/>
    <property type="project" value="UniProtKB-EC"/>
</dbReference>
<evidence type="ECO:0000256" key="4">
    <source>
        <dbReference type="ARBA" id="ARBA00022801"/>
    </source>
</evidence>
<dbReference type="GO" id="GO:0110154">
    <property type="term" value="P:RNA decapping"/>
    <property type="evidence" value="ECO:0007669"/>
    <property type="project" value="TreeGrafter"/>
</dbReference>
<comment type="function">
    <text evidence="1">Hydrolyzes diadenosine 5',5'''-P1,P4-tetraphosphate to yield ADP.</text>
</comment>